<dbReference type="Proteomes" id="UP001057520">
    <property type="component" value="Chromosome"/>
</dbReference>
<dbReference type="NCBIfam" id="NF033788">
    <property type="entry name" value="HTH_metalloreg"/>
    <property type="match status" value="1"/>
</dbReference>
<proteinExistence type="predicted"/>
<keyword evidence="3" id="KW-0804">Transcription</keyword>
<organism evidence="5 6">
    <name type="scientific">Caulobacter segnis</name>
    <dbReference type="NCBI Taxonomy" id="88688"/>
    <lineage>
        <taxon>Bacteria</taxon>
        <taxon>Pseudomonadati</taxon>
        <taxon>Pseudomonadota</taxon>
        <taxon>Alphaproteobacteria</taxon>
        <taxon>Caulobacterales</taxon>
        <taxon>Caulobacteraceae</taxon>
        <taxon>Caulobacter</taxon>
    </lineage>
</organism>
<dbReference type="InterPro" id="IPR011991">
    <property type="entry name" value="ArsR-like_HTH"/>
</dbReference>
<reference evidence="5 6" key="1">
    <citation type="submission" date="2022-04" db="EMBL/GenBank/DDBJ databases">
        <title>Genome sequence of soybean root-associated Caulobacter segnis RL271.</title>
        <authorList>
            <person name="Longley R."/>
            <person name="Bonito G."/>
            <person name="Trigodet F."/>
            <person name="Crosson S."/>
            <person name="Fiebig A."/>
        </authorList>
    </citation>
    <scope>NUCLEOTIDE SEQUENCE [LARGE SCALE GENOMIC DNA]</scope>
    <source>
        <strain evidence="5 6">RL271</strain>
    </source>
</reference>
<gene>
    <name evidence="5" type="ORF">MZV50_21235</name>
</gene>
<dbReference type="SMART" id="SM00418">
    <property type="entry name" value="HTH_ARSR"/>
    <property type="match status" value="1"/>
</dbReference>
<evidence type="ECO:0000256" key="1">
    <source>
        <dbReference type="ARBA" id="ARBA00023015"/>
    </source>
</evidence>
<dbReference type="InterPro" id="IPR001845">
    <property type="entry name" value="HTH_ArsR_DNA-bd_dom"/>
</dbReference>
<evidence type="ECO:0000256" key="2">
    <source>
        <dbReference type="ARBA" id="ARBA00023125"/>
    </source>
</evidence>
<dbReference type="InterPro" id="IPR051081">
    <property type="entry name" value="HTH_MetalResp_TranReg"/>
</dbReference>
<dbReference type="SUPFAM" id="SSF46785">
    <property type="entry name" value="Winged helix' DNA-binding domain"/>
    <property type="match status" value="1"/>
</dbReference>
<dbReference type="EMBL" id="CP096040">
    <property type="protein sequence ID" value="USQ95059.1"/>
    <property type="molecule type" value="Genomic_DNA"/>
</dbReference>
<keyword evidence="1" id="KW-0805">Transcription regulation</keyword>
<accession>A0ABY4ZR11</accession>
<feature type="domain" description="HTH arsR-type" evidence="4">
    <location>
        <begin position="1"/>
        <end position="87"/>
    </location>
</feature>
<evidence type="ECO:0000313" key="6">
    <source>
        <dbReference type="Proteomes" id="UP001057520"/>
    </source>
</evidence>
<sequence length="99" mass="10967">MNGVFKALGHPARRRIIEMLRDRPMLSGEIAAAFDMSWPTITGHLTALKDAGLVEAERDGTSIRYRLQISAIEEAVAVLLELMDSVPKTEPVGKLKHEQ</sequence>
<dbReference type="PROSITE" id="PS50987">
    <property type="entry name" value="HTH_ARSR_2"/>
    <property type="match status" value="1"/>
</dbReference>
<evidence type="ECO:0000313" key="5">
    <source>
        <dbReference type="EMBL" id="USQ95059.1"/>
    </source>
</evidence>
<evidence type="ECO:0000259" key="4">
    <source>
        <dbReference type="PROSITE" id="PS50987"/>
    </source>
</evidence>
<dbReference type="PANTHER" id="PTHR33154:SF33">
    <property type="entry name" value="TRANSCRIPTIONAL REPRESSOR SDPR"/>
    <property type="match status" value="1"/>
</dbReference>
<dbReference type="Pfam" id="PF01022">
    <property type="entry name" value="HTH_5"/>
    <property type="match status" value="1"/>
</dbReference>
<dbReference type="PANTHER" id="PTHR33154">
    <property type="entry name" value="TRANSCRIPTIONAL REGULATOR, ARSR FAMILY"/>
    <property type="match status" value="1"/>
</dbReference>
<dbReference type="PRINTS" id="PR00778">
    <property type="entry name" value="HTHARSR"/>
</dbReference>
<dbReference type="InterPro" id="IPR036388">
    <property type="entry name" value="WH-like_DNA-bd_sf"/>
</dbReference>
<protein>
    <submittedName>
        <fullName evidence="5">Metalloregulator ArsR/SmtB family transcription factor</fullName>
    </submittedName>
</protein>
<name>A0ABY4ZR11_9CAUL</name>
<keyword evidence="6" id="KW-1185">Reference proteome</keyword>
<evidence type="ECO:0000256" key="3">
    <source>
        <dbReference type="ARBA" id="ARBA00023163"/>
    </source>
</evidence>
<keyword evidence="2" id="KW-0238">DNA-binding</keyword>
<dbReference type="InterPro" id="IPR036390">
    <property type="entry name" value="WH_DNA-bd_sf"/>
</dbReference>
<dbReference type="Gene3D" id="1.10.10.10">
    <property type="entry name" value="Winged helix-like DNA-binding domain superfamily/Winged helix DNA-binding domain"/>
    <property type="match status" value="1"/>
</dbReference>
<dbReference type="CDD" id="cd00090">
    <property type="entry name" value="HTH_ARSR"/>
    <property type="match status" value="1"/>
</dbReference>